<keyword evidence="2" id="KW-1185">Reference proteome</keyword>
<dbReference type="AlphaFoldDB" id="W2T9T7"/>
<reference evidence="2" key="1">
    <citation type="journal article" date="2014" name="Nat. Genet.">
        <title>Genome of the human hookworm Necator americanus.</title>
        <authorList>
            <person name="Tang Y.T."/>
            <person name="Gao X."/>
            <person name="Rosa B.A."/>
            <person name="Abubucker S."/>
            <person name="Hallsworth-Pepin K."/>
            <person name="Martin J."/>
            <person name="Tyagi R."/>
            <person name="Heizer E."/>
            <person name="Zhang X."/>
            <person name="Bhonagiri-Palsikar V."/>
            <person name="Minx P."/>
            <person name="Warren W.C."/>
            <person name="Wang Q."/>
            <person name="Zhan B."/>
            <person name="Hotez P.J."/>
            <person name="Sternberg P.W."/>
            <person name="Dougall A."/>
            <person name="Gaze S.T."/>
            <person name="Mulvenna J."/>
            <person name="Sotillo J."/>
            <person name="Ranganathan S."/>
            <person name="Rabelo E.M."/>
            <person name="Wilson R.K."/>
            <person name="Felgner P.L."/>
            <person name="Bethony J."/>
            <person name="Hawdon J.M."/>
            <person name="Gasser R.B."/>
            <person name="Loukas A."/>
            <person name="Mitreva M."/>
        </authorList>
    </citation>
    <scope>NUCLEOTIDE SEQUENCE [LARGE SCALE GENOMIC DNA]</scope>
</reference>
<proteinExistence type="predicted"/>
<name>W2T9T7_NECAM</name>
<dbReference type="PANTHER" id="PTHR11005">
    <property type="entry name" value="LYSOSOMAL ACID LIPASE-RELATED"/>
    <property type="match status" value="1"/>
</dbReference>
<dbReference type="Proteomes" id="UP000053676">
    <property type="component" value="Unassembled WGS sequence"/>
</dbReference>
<gene>
    <name evidence="1" type="ORF">NECAME_10652</name>
</gene>
<dbReference type="SUPFAM" id="SSF53474">
    <property type="entry name" value="alpha/beta-Hydrolases"/>
    <property type="match status" value="1"/>
</dbReference>
<evidence type="ECO:0008006" key="3">
    <source>
        <dbReference type="Google" id="ProtNLM"/>
    </source>
</evidence>
<dbReference type="KEGG" id="nai:NECAME_10652"/>
<dbReference type="STRING" id="51031.W2T9T7"/>
<organism evidence="1 2">
    <name type="scientific">Necator americanus</name>
    <name type="common">Human hookworm</name>
    <dbReference type="NCBI Taxonomy" id="51031"/>
    <lineage>
        <taxon>Eukaryota</taxon>
        <taxon>Metazoa</taxon>
        <taxon>Ecdysozoa</taxon>
        <taxon>Nematoda</taxon>
        <taxon>Chromadorea</taxon>
        <taxon>Rhabditida</taxon>
        <taxon>Rhabditina</taxon>
        <taxon>Rhabditomorpha</taxon>
        <taxon>Strongyloidea</taxon>
        <taxon>Ancylostomatidae</taxon>
        <taxon>Bunostominae</taxon>
        <taxon>Necator</taxon>
    </lineage>
</organism>
<dbReference type="EMBL" id="KI660138">
    <property type="protein sequence ID" value="ETN77976.1"/>
    <property type="molecule type" value="Genomic_DNA"/>
</dbReference>
<evidence type="ECO:0000313" key="1">
    <source>
        <dbReference type="EMBL" id="ETN77976.1"/>
    </source>
</evidence>
<protein>
    <recommendedName>
        <fullName evidence="3">AB hydrolase-1 domain-containing protein</fullName>
    </recommendedName>
</protein>
<evidence type="ECO:0000313" key="2">
    <source>
        <dbReference type="Proteomes" id="UP000053676"/>
    </source>
</evidence>
<dbReference type="OrthoDB" id="9974421at2759"/>
<accession>W2T9T7</accession>
<dbReference type="InterPro" id="IPR029058">
    <property type="entry name" value="AB_hydrolase_fold"/>
</dbReference>
<dbReference type="Gene3D" id="3.40.50.1820">
    <property type="entry name" value="alpha/beta hydrolase"/>
    <property type="match status" value="1"/>
</dbReference>
<sequence length="130" mass="14939">MGTEQLTQFNNSRWDVVAGHLPSPSSALNLLHWAQVMRFHELRRLDHGKSRNMEIYGQEKPPMFNLSQITTPVFLFWSSDDTLAPAADVRNHIIKKLRDALKISMYPVQQDTCSAGCMLYLTLKPFKSVY</sequence>